<comment type="caution">
    <text evidence="1">The sequence shown here is derived from an EMBL/GenBank/DDBJ whole genome shotgun (WGS) entry which is preliminary data.</text>
</comment>
<dbReference type="EMBL" id="JAUHHV010000006">
    <property type="protein sequence ID" value="KAK1420366.1"/>
    <property type="molecule type" value="Genomic_DNA"/>
</dbReference>
<protein>
    <submittedName>
        <fullName evidence="1">Uncharacterized protein</fullName>
    </submittedName>
</protein>
<evidence type="ECO:0000313" key="2">
    <source>
        <dbReference type="Proteomes" id="UP001229421"/>
    </source>
</evidence>
<accession>A0AAD8KFJ1</accession>
<evidence type="ECO:0000313" key="1">
    <source>
        <dbReference type="EMBL" id="KAK1420366.1"/>
    </source>
</evidence>
<dbReference type="AlphaFoldDB" id="A0AAD8KFJ1"/>
<name>A0AAD8KFJ1_TARER</name>
<dbReference type="Proteomes" id="UP001229421">
    <property type="component" value="Unassembled WGS sequence"/>
</dbReference>
<proteinExistence type="predicted"/>
<reference evidence="1" key="1">
    <citation type="journal article" date="2023" name="bioRxiv">
        <title>Improved chromosome-level genome assembly for marigold (Tagetes erecta).</title>
        <authorList>
            <person name="Jiang F."/>
            <person name="Yuan L."/>
            <person name="Wang S."/>
            <person name="Wang H."/>
            <person name="Xu D."/>
            <person name="Wang A."/>
            <person name="Fan W."/>
        </authorList>
    </citation>
    <scope>NUCLEOTIDE SEQUENCE</scope>
    <source>
        <strain evidence="1">WSJ</strain>
        <tissue evidence="1">Leaf</tissue>
    </source>
</reference>
<organism evidence="1 2">
    <name type="scientific">Tagetes erecta</name>
    <name type="common">African marigold</name>
    <dbReference type="NCBI Taxonomy" id="13708"/>
    <lineage>
        <taxon>Eukaryota</taxon>
        <taxon>Viridiplantae</taxon>
        <taxon>Streptophyta</taxon>
        <taxon>Embryophyta</taxon>
        <taxon>Tracheophyta</taxon>
        <taxon>Spermatophyta</taxon>
        <taxon>Magnoliopsida</taxon>
        <taxon>eudicotyledons</taxon>
        <taxon>Gunneridae</taxon>
        <taxon>Pentapetalae</taxon>
        <taxon>asterids</taxon>
        <taxon>campanulids</taxon>
        <taxon>Asterales</taxon>
        <taxon>Asteraceae</taxon>
        <taxon>Asteroideae</taxon>
        <taxon>Heliantheae alliance</taxon>
        <taxon>Tageteae</taxon>
        <taxon>Tagetes</taxon>
    </lineage>
</organism>
<sequence>MSRLITVAINMNLFQILSHKIVDRICSFNSAFNSLQMSRLALSLFSKLNAKYCGNETVHDPLKPSHPSWVFNTS</sequence>
<keyword evidence="2" id="KW-1185">Reference proteome</keyword>
<gene>
    <name evidence="1" type="ORF">QVD17_21899</name>
</gene>